<protein>
    <submittedName>
        <fullName evidence="1">Uncharacterized protein</fullName>
    </submittedName>
</protein>
<dbReference type="EMBL" id="OX459942">
    <property type="protein sequence ID" value="CAI9176839.1"/>
    <property type="molecule type" value="Genomic_DNA"/>
</dbReference>
<name>A0ABN8ZSZ7_RANTA</name>
<keyword evidence="2" id="KW-1185">Reference proteome</keyword>
<organism evidence="1 2">
    <name type="scientific">Rangifer tarandus platyrhynchus</name>
    <name type="common">Svalbard reindeer</name>
    <dbReference type="NCBI Taxonomy" id="3082113"/>
    <lineage>
        <taxon>Eukaryota</taxon>
        <taxon>Metazoa</taxon>
        <taxon>Chordata</taxon>
        <taxon>Craniata</taxon>
        <taxon>Vertebrata</taxon>
        <taxon>Euteleostomi</taxon>
        <taxon>Mammalia</taxon>
        <taxon>Eutheria</taxon>
        <taxon>Laurasiatheria</taxon>
        <taxon>Artiodactyla</taxon>
        <taxon>Ruminantia</taxon>
        <taxon>Pecora</taxon>
        <taxon>Cervidae</taxon>
        <taxon>Odocoileinae</taxon>
        <taxon>Rangifer</taxon>
    </lineage>
</organism>
<dbReference type="Proteomes" id="UP001176941">
    <property type="component" value="Chromosome 6"/>
</dbReference>
<gene>
    <name evidence="1" type="ORF">MRATA1EN1_LOCUS25801</name>
</gene>
<accession>A0ABN8ZSZ7</accession>
<sequence length="117" mass="13041">MATGTTLRAEQWESDDAFLSSAQSHQSEADRDHCRAMGLYFKELSTAFLDTFCERTEKSLYLAQWLLIKTDTYGGGENSDTSPASPGSAQPRLWDLLAHIKQSQAEGTKNQHCRPPC</sequence>
<reference evidence="1" key="1">
    <citation type="submission" date="2023-04" db="EMBL/GenBank/DDBJ databases">
        <authorList>
            <consortium name="ELIXIR-Norway"/>
        </authorList>
    </citation>
    <scope>NUCLEOTIDE SEQUENCE [LARGE SCALE GENOMIC DNA]</scope>
</reference>
<evidence type="ECO:0000313" key="2">
    <source>
        <dbReference type="Proteomes" id="UP001176941"/>
    </source>
</evidence>
<evidence type="ECO:0000313" key="1">
    <source>
        <dbReference type="EMBL" id="CAI9176839.1"/>
    </source>
</evidence>
<proteinExistence type="predicted"/>